<dbReference type="Proteomes" id="UP000663882">
    <property type="component" value="Unassembled WGS sequence"/>
</dbReference>
<dbReference type="GO" id="GO:0000819">
    <property type="term" value="P:sister chromatid segregation"/>
    <property type="evidence" value="ECO:0007669"/>
    <property type="project" value="TreeGrafter"/>
</dbReference>
<dbReference type="EC" id="5.6.2.2" evidence="3"/>
<dbReference type="EMBL" id="CAJNOO010002972">
    <property type="protein sequence ID" value="CAF1309865.1"/>
    <property type="molecule type" value="Genomic_DNA"/>
</dbReference>
<dbReference type="Gene3D" id="3.40.50.670">
    <property type="match status" value="1"/>
</dbReference>
<accession>A0A815ED78</accession>
<evidence type="ECO:0000256" key="6">
    <source>
        <dbReference type="ARBA" id="ARBA00023029"/>
    </source>
</evidence>
<dbReference type="GO" id="GO:0005524">
    <property type="term" value="F:ATP binding"/>
    <property type="evidence" value="ECO:0007669"/>
    <property type="project" value="UniProtKB-KW"/>
</dbReference>
<feature type="domain" description="C-terminal associated" evidence="9">
    <location>
        <begin position="4"/>
        <end position="58"/>
    </location>
</feature>
<dbReference type="OrthoDB" id="276498at2759"/>
<dbReference type="GO" id="GO:0005634">
    <property type="term" value="C:nucleus"/>
    <property type="evidence" value="ECO:0007669"/>
    <property type="project" value="TreeGrafter"/>
</dbReference>
<dbReference type="InterPro" id="IPR013760">
    <property type="entry name" value="Topo_IIA-like_dom_sf"/>
</dbReference>
<evidence type="ECO:0000313" key="11">
    <source>
        <dbReference type="EMBL" id="CAF4047108.1"/>
    </source>
</evidence>
<comment type="cofactor">
    <cofactor evidence="2">
        <name>Mg(2+)</name>
        <dbReference type="ChEBI" id="CHEBI:18420"/>
    </cofactor>
</comment>
<name>A0A815ED78_9BILA</name>
<comment type="catalytic activity">
    <reaction evidence="1">
        <text>ATP-dependent breakage, passage and rejoining of double-stranded DNA.</text>
        <dbReference type="EC" id="5.6.2.2"/>
    </reaction>
</comment>
<keyword evidence="8" id="KW-0413">Isomerase</keyword>
<evidence type="ECO:0000313" key="12">
    <source>
        <dbReference type="Proteomes" id="UP000663882"/>
    </source>
</evidence>
<comment type="caution">
    <text evidence="10">The sequence shown here is derived from an EMBL/GenBank/DDBJ whole genome shotgun (WGS) entry which is preliminary data.</text>
</comment>
<keyword evidence="4" id="KW-0547">Nucleotide-binding</keyword>
<evidence type="ECO:0000256" key="3">
    <source>
        <dbReference type="ARBA" id="ARBA00012895"/>
    </source>
</evidence>
<dbReference type="Pfam" id="PF16898">
    <property type="entry name" value="TOPRIM_C"/>
    <property type="match status" value="1"/>
</dbReference>
<dbReference type="InterPro" id="IPR031660">
    <property type="entry name" value="TOPRIM_C"/>
</dbReference>
<keyword evidence="7" id="KW-0238">DNA-binding</keyword>
<dbReference type="Proteomes" id="UP000663823">
    <property type="component" value="Unassembled WGS sequence"/>
</dbReference>
<evidence type="ECO:0000259" key="9">
    <source>
        <dbReference type="Pfam" id="PF16898"/>
    </source>
</evidence>
<proteinExistence type="predicted"/>
<dbReference type="GO" id="GO:0000712">
    <property type="term" value="P:resolution of meiotic recombination intermediates"/>
    <property type="evidence" value="ECO:0007669"/>
    <property type="project" value="TreeGrafter"/>
</dbReference>
<evidence type="ECO:0000256" key="5">
    <source>
        <dbReference type="ARBA" id="ARBA00022840"/>
    </source>
</evidence>
<evidence type="ECO:0000256" key="1">
    <source>
        <dbReference type="ARBA" id="ARBA00000185"/>
    </source>
</evidence>
<dbReference type="AlphaFoldDB" id="A0A815ED78"/>
<evidence type="ECO:0000256" key="4">
    <source>
        <dbReference type="ARBA" id="ARBA00022741"/>
    </source>
</evidence>
<dbReference type="SUPFAM" id="SSF56719">
    <property type="entry name" value="Type II DNA topoisomerase"/>
    <property type="match status" value="1"/>
</dbReference>
<dbReference type="GO" id="GO:0006265">
    <property type="term" value="P:DNA topological change"/>
    <property type="evidence" value="ECO:0007669"/>
    <property type="project" value="InterPro"/>
</dbReference>
<evidence type="ECO:0000313" key="10">
    <source>
        <dbReference type="EMBL" id="CAF1309865.1"/>
    </source>
</evidence>
<gene>
    <name evidence="11" type="ORF">OTI717_LOCUS31446</name>
    <name evidence="10" type="ORF">RFH988_LOCUS30187</name>
</gene>
<sequence length="105" mass="12085">MTDLGTSTAKEAKEYFSNMDRHRIIFKYESIKDDFPIQIALHCALNDDQQDWIKWQREDINPRYDHQLGTCLHGGGGDAASEHYICTQLNPLTLSLFNVNNEALK</sequence>
<reference evidence="10" key="1">
    <citation type="submission" date="2021-02" db="EMBL/GenBank/DDBJ databases">
        <authorList>
            <person name="Nowell W R."/>
        </authorList>
    </citation>
    <scope>NUCLEOTIDE SEQUENCE</scope>
</reference>
<organism evidence="10 12">
    <name type="scientific">Rotaria sordida</name>
    <dbReference type="NCBI Taxonomy" id="392033"/>
    <lineage>
        <taxon>Eukaryota</taxon>
        <taxon>Metazoa</taxon>
        <taxon>Spiralia</taxon>
        <taxon>Gnathifera</taxon>
        <taxon>Rotifera</taxon>
        <taxon>Eurotatoria</taxon>
        <taxon>Bdelloidea</taxon>
        <taxon>Philodinida</taxon>
        <taxon>Philodinidae</taxon>
        <taxon>Rotaria</taxon>
    </lineage>
</organism>
<evidence type="ECO:0000256" key="8">
    <source>
        <dbReference type="ARBA" id="ARBA00023235"/>
    </source>
</evidence>
<evidence type="ECO:0000256" key="2">
    <source>
        <dbReference type="ARBA" id="ARBA00001946"/>
    </source>
</evidence>
<dbReference type="GO" id="GO:0003918">
    <property type="term" value="F:DNA topoisomerase type II (double strand cut, ATP-hydrolyzing) activity"/>
    <property type="evidence" value="ECO:0007669"/>
    <property type="project" value="UniProtKB-EC"/>
</dbReference>
<dbReference type="EMBL" id="CAJOAX010009004">
    <property type="protein sequence ID" value="CAF4047108.1"/>
    <property type="molecule type" value="Genomic_DNA"/>
</dbReference>
<dbReference type="GO" id="GO:0003677">
    <property type="term" value="F:DNA binding"/>
    <property type="evidence" value="ECO:0007669"/>
    <property type="project" value="UniProtKB-KW"/>
</dbReference>
<dbReference type="PANTHER" id="PTHR10169:SF38">
    <property type="entry name" value="DNA TOPOISOMERASE 2"/>
    <property type="match status" value="1"/>
</dbReference>
<keyword evidence="5" id="KW-0067">ATP-binding</keyword>
<protein>
    <recommendedName>
        <fullName evidence="3">DNA topoisomerase (ATP-hydrolyzing)</fullName>
        <ecNumber evidence="3">5.6.2.2</ecNumber>
    </recommendedName>
</protein>
<dbReference type="PANTHER" id="PTHR10169">
    <property type="entry name" value="DNA TOPOISOMERASE/GYRASE"/>
    <property type="match status" value="1"/>
</dbReference>
<keyword evidence="6" id="KW-0799">Topoisomerase</keyword>
<evidence type="ECO:0000256" key="7">
    <source>
        <dbReference type="ARBA" id="ARBA00023125"/>
    </source>
</evidence>
<dbReference type="InterPro" id="IPR050634">
    <property type="entry name" value="DNA_Topoisomerase_II"/>
</dbReference>
<dbReference type="InterPro" id="IPR013759">
    <property type="entry name" value="Topo_IIA_B_C"/>
</dbReference>